<keyword evidence="3" id="KW-1185">Reference proteome</keyword>
<dbReference type="EMBL" id="BTGU01000029">
    <property type="protein sequence ID" value="GMN48888.1"/>
    <property type="molecule type" value="Genomic_DNA"/>
</dbReference>
<name>A0AA88A6A6_FICCA</name>
<protein>
    <submittedName>
        <fullName evidence="2">Uncharacterized protein</fullName>
    </submittedName>
</protein>
<evidence type="ECO:0000256" key="1">
    <source>
        <dbReference type="SAM" id="MobiDB-lite"/>
    </source>
</evidence>
<organism evidence="2 3">
    <name type="scientific">Ficus carica</name>
    <name type="common">Common fig</name>
    <dbReference type="NCBI Taxonomy" id="3494"/>
    <lineage>
        <taxon>Eukaryota</taxon>
        <taxon>Viridiplantae</taxon>
        <taxon>Streptophyta</taxon>
        <taxon>Embryophyta</taxon>
        <taxon>Tracheophyta</taxon>
        <taxon>Spermatophyta</taxon>
        <taxon>Magnoliopsida</taxon>
        <taxon>eudicotyledons</taxon>
        <taxon>Gunneridae</taxon>
        <taxon>Pentapetalae</taxon>
        <taxon>rosids</taxon>
        <taxon>fabids</taxon>
        <taxon>Rosales</taxon>
        <taxon>Moraceae</taxon>
        <taxon>Ficeae</taxon>
        <taxon>Ficus</taxon>
    </lineage>
</organism>
<proteinExistence type="predicted"/>
<comment type="caution">
    <text evidence="2">The sequence shown here is derived from an EMBL/GenBank/DDBJ whole genome shotgun (WGS) entry which is preliminary data.</text>
</comment>
<reference evidence="2" key="1">
    <citation type="submission" date="2023-07" db="EMBL/GenBank/DDBJ databases">
        <title>draft genome sequence of fig (Ficus carica).</title>
        <authorList>
            <person name="Takahashi T."/>
            <person name="Nishimura K."/>
        </authorList>
    </citation>
    <scope>NUCLEOTIDE SEQUENCE</scope>
</reference>
<feature type="compositionally biased region" description="Basic and acidic residues" evidence="1">
    <location>
        <begin position="9"/>
        <end position="38"/>
    </location>
</feature>
<feature type="region of interest" description="Disordered" evidence="1">
    <location>
        <begin position="1"/>
        <end position="38"/>
    </location>
</feature>
<dbReference type="AlphaFoldDB" id="A0AA88A6A6"/>
<sequence>MDPGGSSTREADNDKKHDEYVAGFRDISKREANHQERKKELRREAHKWIGAMIFKDFDGVKRRGIVIAYEVENGWFKISYKNYAEEEMNKDEVIQRLAFPDQLRPYFNNLPASSTTHRPRWIKKKLPSEMKANVARASNALIPAPKIRRSKRPRKAKQPSTYIPLAVRENKKDDYYWY</sequence>
<gene>
    <name evidence="2" type="ORF">TIFTF001_018051</name>
</gene>
<evidence type="ECO:0000313" key="3">
    <source>
        <dbReference type="Proteomes" id="UP001187192"/>
    </source>
</evidence>
<evidence type="ECO:0000313" key="2">
    <source>
        <dbReference type="EMBL" id="GMN48888.1"/>
    </source>
</evidence>
<accession>A0AA88A6A6</accession>
<dbReference type="Proteomes" id="UP001187192">
    <property type="component" value="Unassembled WGS sequence"/>
</dbReference>